<feature type="transmembrane region" description="Helical" evidence="5">
    <location>
        <begin position="29"/>
        <end position="47"/>
    </location>
</feature>
<dbReference type="AlphaFoldDB" id="A0A1J5QSS4"/>
<dbReference type="Pfam" id="PF00892">
    <property type="entry name" value="EamA"/>
    <property type="match status" value="1"/>
</dbReference>
<dbReference type="EMBL" id="MLJW01001047">
    <property type="protein sequence ID" value="OIQ80539.1"/>
    <property type="molecule type" value="Genomic_DNA"/>
</dbReference>
<keyword evidence="3 5" id="KW-1133">Transmembrane helix</keyword>
<dbReference type="SUPFAM" id="SSF103481">
    <property type="entry name" value="Multidrug resistance efflux transporter EmrE"/>
    <property type="match status" value="1"/>
</dbReference>
<comment type="subcellular location">
    <subcellularLocation>
        <location evidence="1">Membrane</location>
        <topology evidence="1">Multi-pass membrane protein</topology>
    </subcellularLocation>
</comment>
<proteinExistence type="predicted"/>
<dbReference type="PANTHER" id="PTHR32322">
    <property type="entry name" value="INNER MEMBRANE TRANSPORTER"/>
    <property type="match status" value="1"/>
</dbReference>
<feature type="transmembrane region" description="Helical" evidence="5">
    <location>
        <begin position="161"/>
        <end position="177"/>
    </location>
</feature>
<evidence type="ECO:0000313" key="7">
    <source>
        <dbReference type="EMBL" id="OIQ80539.1"/>
    </source>
</evidence>
<evidence type="ECO:0000256" key="2">
    <source>
        <dbReference type="ARBA" id="ARBA00022692"/>
    </source>
</evidence>
<dbReference type="InterPro" id="IPR000620">
    <property type="entry name" value="EamA_dom"/>
</dbReference>
<evidence type="ECO:0000256" key="3">
    <source>
        <dbReference type="ARBA" id="ARBA00022989"/>
    </source>
</evidence>
<keyword evidence="4 5" id="KW-0472">Membrane</keyword>
<feature type="transmembrane region" description="Helical" evidence="5">
    <location>
        <begin position="102"/>
        <end position="126"/>
    </location>
</feature>
<protein>
    <submittedName>
        <fullName evidence="7">EamA-like transporter family protein</fullName>
    </submittedName>
</protein>
<feature type="transmembrane region" description="Helical" evidence="5">
    <location>
        <begin position="138"/>
        <end position="155"/>
    </location>
</feature>
<comment type="caution">
    <text evidence="7">The sequence shown here is derived from an EMBL/GenBank/DDBJ whole genome shotgun (WGS) entry which is preliminary data.</text>
</comment>
<gene>
    <name evidence="7" type="ORF">GALL_376990</name>
</gene>
<dbReference type="GO" id="GO:0016020">
    <property type="term" value="C:membrane"/>
    <property type="evidence" value="ECO:0007669"/>
    <property type="project" value="UniProtKB-SubCell"/>
</dbReference>
<name>A0A1J5QSS4_9ZZZZ</name>
<evidence type="ECO:0000256" key="5">
    <source>
        <dbReference type="SAM" id="Phobius"/>
    </source>
</evidence>
<reference evidence="7" key="1">
    <citation type="submission" date="2016-10" db="EMBL/GenBank/DDBJ databases">
        <title>Sequence of Gallionella enrichment culture.</title>
        <authorList>
            <person name="Poehlein A."/>
            <person name="Muehling M."/>
            <person name="Daniel R."/>
        </authorList>
    </citation>
    <scope>NUCLEOTIDE SEQUENCE</scope>
</reference>
<feature type="domain" description="EamA" evidence="6">
    <location>
        <begin position="30"/>
        <end position="177"/>
    </location>
</feature>
<evidence type="ECO:0000256" key="1">
    <source>
        <dbReference type="ARBA" id="ARBA00004141"/>
    </source>
</evidence>
<evidence type="ECO:0000256" key="4">
    <source>
        <dbReference type="ARBA" id="ARBA00023136"/>
    </source>
</evidence>
<dbReference type="PANTHER" id="PTHR32322:SF2">
    <property type="entry name" value="EAMA DOMAIN-CONTAINING PROTEIN"/>
    <property type="match status" value="1"/>
</dbReference>
<evidence type="ECO:0000259" key="6">
    <source>
        <dbReference type="Pfam" id="PF00892"/>
    </source>
</evidence>
<sequence>MSGVTLAFAGTAAVALVGSGGGGAHPGGWTGIAMIAGASLSLAWYAVLQQPLFVRAEPLAVAAAVTVAAFVVALPLVPSALADLAAAGGVRSSGVPGDAPSVGHALLAVVFLGVMATAVGYGSWIVALARLGSAGGSLSLFLIPVLTMALSVVLLGEPLRILAVVGGAMALVGVLLARREPADDVLVGQAGADDAAAVGGVDRGTLGPVDASDPVPAAV</sequence>
<accession>A0A1J5QSS4</accession>
<feature type="transmembrane region" description="Helical" evidence="5">
    <location>
        <begin position="59"/>
        <end position="82"/>
    </location>
</feature>
<organism evidence="7">
    <name type="scientific">mine drainage metagenome</name>
    <dbReference type="NCBI Taxonomy" id="410659"/>
    <lineage>
        <taxon>unclassified sequences</taxon>
        <taxon>metagenomes</taxon>
        <taxon>ecological metagenomes</taxon>
    </lineage>
</organism>
<dbReference type="InterPro" id="IPR037185">
    <property type="entry name" value="EmrE-like"/>
</dbReference>
<keyword evidence="2 5" id="KW-0812">Transmembrane</keyword>
<dbReference type="InterPro" id="IPR050638">
    <property type="entry name" value="AA-Vitamin_Transporters"/>
</dbReference>